<dbReference type="InterPro" id="IPR013249">
    <property type="entry name" value="RNA_pol_sigma70_r4_t2"/>
</dbReference>
<evidence type="ECO:0000313" key="7">
    <source>
        <dbReference type="EMBL" id="NHO33055.1"/>
    </source>
</evidence>
<dbReference type="Gene3D" id="1.10.10.10">
    <property type="entry name" value="Winged helix-like DNA-binding domain superfamily/Winged helix DNA-binding domain"/>
    <property type="match status" value="1"/>
</dbReference>
<evidence type="ECO:0000256" key="4">
    <source>
        <dbReference type="ARBA" id="ARBA00023163"/>
    </source>
</evidence>
<feature type="domain" description="RNA polymerase sigma factor 70 region 4 type 2" evidence="6">
    <location>
        <begin position="136"/>
        <end position="187"/>
    </location>
</feature>
<reference evidence="7 8" key="1">
    <citation type="journal article" date="2020" name="Int. J. Syst. Evol. Microbiol.">
        <title>Novel acetic acid bacteria from cider fermentations: Acetobacter conturbans sp. nov. and Acetobacter fallax sp. nov.</title>
        <authorList>
            <person name="Sombolestani A.S."/>
            <person name="Cleenwerck I."/>
            <person name="Cnockaert M."/>
            <person name="Borremans W."/>
            <person name="Wieme A.D."/>
            <person name="De Vuyst L."/>
            <person name="Vandamme P."/>
        </authorList>
    </citation>
    <scope>NUCLEOTIDE SEQUENCE [LARGE SCALE GENOMIC DNA]</scope>
    <source>
        <strain evidence="7 8">LMG 1637</strain>
    </source>
</reference>
<dbReference type="Pfam" id="PF04542">
    <property type="entry name" value="Sigma70_r2"/>
    <property type="match status" value="1"/>
</dbReference>
<dbReference type="EMBL" id="WOSW01000020">
    <property type="protein sequence ID" value="NHO33055.1"/>
    <property type="molecule type" value="Genomic_DNA"/>
</dbReference>
<evidence type="ECO:0000256" key="1">
    <source>
        <dbReference type="ARBA" id="ARBA00010641"/>
    </source>
</evidence>
<evidence type="ECO:0000259" key="5">
    <source>
        <dbReference type="Pfam" id="PF04542"/>
    </source>
</evidence>
<keyword evidence="8" id="KW-1185">Reference proteome</keyword>
<dbReference type="InterPro" id="IPR036388">
    <property type="entry name" value="WH-like_DNA-bd_sf"/>
</dbReference>
<dbReference type="PANTHER" id="PTHR43133:SF25">
    <property type="entry name" value="RNA POLYMERASE SIGMA FACTOR RFAY-RELATED"/>
    <property type="match status" value="1"/>
</dbReference>
<proteinExistence type="inferred from homology"/>
<feature type="domain" description="RNA polymerase sigma-70 region 2" evidence="5">
    <location>
        <begin position="46"/>
        <end position="109"/>
    </location>
</feature>
<organism evidence="7 8">
    <name type="scientific">Acetobacter fallax</name>
    <dbReference type="NCBI Taxonomy" id="1737473"/>
    <lineage>
        <taxon>Bacteria</taxon>
        <taxon>Pseudomonadati</taxon>
        <taxon>Pseudomonadota</taxon>
        <taxon>Alphaproteobacteria</taxon>
        <taxon>Acetobacterales</taxon>
        <taxon>Acetobacteraceae</taxon>
        <taxon>Acetobacter</taxon>
    </lineage>
</organism>
<dbReference type="Pfam" id="PF08281">
    <property type="entry name" value="Sigma70_r4_2"/>
    <property type="match status" value="1"/>
</dbReference>
<protein>
    <submittedName>
        <fullName evidence="7">Sigma-70 family RNA polymerase sigma factor</fullName>
    </submittedName>
</protein>
<dbReference type="SUPFAM" id="SSF88659">
    <property type="entry name" value="Sigma3 and sigma4 domains of RNA polymerase sigma factors"/>
    <property type="match status" value="1"/>
</dbReference>
<keyword evidence="3" id="KW-0731">Sigma factor</keyword>
<evidence type="ECO:0000259" key="6">
    <source>
        <dbReference type="Pfam" id="PF08281"/>
    </source>
</evidence>
<dbReference type="InterPro" id="IPR039425">
    <property type="entry name" value="RNA_pol_sigma-70-like"/>
</dbReference>
<keyword evidence="4" id="KW-0804">Transcription</keyword>
<dbReference type="SUPFAM" id="SSF88946">
    <property type="entry name" value="Sigma2 domain of RNA polymerase sigma factors"/>
    <property type="match status" value="1"/>
</dbReference>
<dbReference type="Gene3D" id="1.10.1740.10">
    <property type="match status" value="1"/>
</dbReference>
<dbReference type="NCBIfam" id="TIGR02937">
    <property type="entry name" value="sigma70-ECF"/>
    <property type="match status" value="1"/>
</dbReference>
<dbReference type="Proteomes" id="UP000615326">
    <property type="component" value="Unassembled WGS sequence"/>
</dbReference>
<comment type="similarity">
    <text evidence="1">Belongs to the sigma-70 factor family. ECF subfamily.</text>
</comment>
<evidence type="ECO:0000256" key="3">
    <source>
        <dbReference type="ARBA" id="ARBA00023082"/>
    </source>
</evidence>
<gene>
    <name evidence="7" type="ORF">GOB84_10895</name>
</gene>
<keyword evidence="2" id="KW-0805">Transcription regulation</keyword>
<sequence>MGEHDQKRACLLSAAADVDRGEAPDDIATAGEARAPSWFRDEIVGLLPELRAFARFLSRDRARADDLVQEAIMRALAARAQFDPATNLKAWVFTILRNLFYEQGRRRKREQIVLEEYSSDAAIGSSPSADSYQLSDLDRMLWQLSPLLREALMLVGAQGMSYEEAAAICGIAVGTMKARVSRARAALVALRDSETGSG</sequence>
<dbReference type="InterPro" id="IPR007627">
    <property type="entry name" value="RNA_pol_sigma70_r2"/>
</dbReference>
<dbReference type="InterPro" id="IPR014284">
    <property type="entry name" value="RNA_pol_sigma-70_dom"/>
</dbReference>
<comment type="caution">
    <text evidence="7">The sequence shown here is derived from an EMBL/GenBank/DDBJ whole genome shotgun (WGS) entry which is preliminary data.</text>
</comment>
<evidence type="ECO:0000256" key="2">
    <source>
        <dbReference type="ARBA" id="ARBA00023015"/>
    </source>
</evidence>
<name>A0ABX0K9G1_9PROT</name>
<dbReference type="InterPro" id="IPR013325">
    <property type="entry name" value="RNA_pol_sigma_r2"/>
</dbReference>
<dbReference type="InterPro" id="IPR013324">
    <property type="entry name" value="RNA_pol_sigma_r3/r4-like"/>
</dbReference>
<evidence type="ECO:0000313" key="8">
    <source>
        <dbReference type="Proteomes" id="UP000615326"/>
    </source>
</evidence>
<accession>A0ABX0K9G1</accession>
<dbReference type="PANTHER" id="PTHR43133">
    <property type="entry name" value="RNA POLYMERASE ECF-TYPE SIGMA FACTO"/>
    <property type="match status" value="1"/>
</dbReference>